<dbReference type="AlphaFoldDB" id="A0A5J5J5V4"/>
<evidence type="ECO:0000313" key="1">
    <source>
        <dbReference type="EMBL" id="KAA9110173.1"/>
    </source>
</evidence>
<comment type="caution">
    <text evidence="1">The sequence shown here is derived from an EMBL/GenBank/DDBJ whole genome shotgun (WGS) entry which is preliminary data.</text>
</comment>
<proteinExistence type="predicted"/>
<keyword evidence="2" id="KW-1185">Reference proteome</keyword>
<gene>
    <name evidence="1" type="ORF">F6B43_00235</name>
</gene>
<sequence>MLAAGWIRDAGYRVVVDGPVESAVRAQLGEPNGDAEATRFAMVFTAARILDDPNTNARSIKPAIEAMRFALADAEGDGGANDAAAVMDAIRDAARGGDGSAVGNAA</sequence>
<name>A0A5J5J5V4_9MICO</name>
<evidence type="ECO:0000313" key="2">
    <source>
        <dbReference type="Proteomes" id="UP000325827"/>
    </source>
</evidence>
<organism evidence="1 2">
    <name type="scientific">Microbacterium rhizomatis</name>
    <dbReference type="NCBI Taxonomy" id="1631477"/>
    <lineage>
        <taxon>Bacteria</taxon>
        <taxon>Bacillati</taxon>
        <taxon>Actinomycetota</taxon>
        <taxon>Actinomycetes</taxon>
        <taxon>Micrococcales</taxon>
        <taxon>Microbacteriaceae</taxon>
        <taxon>Microbacterium</taxon>
    </lineage>
</organism>
<dbReference type="RefSeq" id="WP_150446977.1">
    <property type="nucleotide sequence ID" value="NZ_VYSA01000001.1"/>
</dbReference>
<protein>
    <submittedName>
        <fullName evidence="1">Uncharacterized protein</fullName>
    </submittedName>
</protein>
<accession>A0A5J5J5V4</accession>
<dbReference type="EMBL" id="VYSA01000001">
    <property type="protein sequence ID" value="KAA9110173.1"/>
    <property type="molecule type" value="Genomic_DNA"/>
</dbReference>
<dbReference type="Proteomes" id="UP000325827">
    <property type="component" value="Unassembled WGS sequence"/>
</dbReference>
<dbReference type="OrthoDB" id="158462at85023"/>
<reference evidence="2" key="1">
    <citation type="submission" date="2019-09" db="EMBL/GenBank/DDBJ databases">
        <title>Mumia zhuanghuii sp. nov. isolated from the intestinal contents of plateau pika (Ochotona curzoniae) in the Qinghai-Tibet plateau of China.</title>
        <authorList>
            <person name="Tian Z."/>
        </authorList>
    </citation>
    <scope>NUCLEOTIDE SEQUENCE [LARGE SCALE GENOMIC DNA]</scope>
    <source>
        <strain evidence="2">JCM 30598</strain>
    </source>
</reference>